<evidence type="ECO:0000313" key="1">
    <source>
        <dbReference type="EMBL" id="MRN52555.1"/>
    </source>
</evidence>
<gene>
    <name evidence="1" type="ORF">GJB61_06035</name>
</gene>
<dbReference type="AlphaFoldDB" id="A0A7X2L0Y8"/>
<dbReference type="RefSeq" id="WP_154117564.1">
    <property type="nucleotide sequence ID" value="NZ_WJXB01000002.1"/>
</dbReference>
<comment type="caution">
    <text evidence="1">The sequence shown here is derived from an EMBL/GenBank/DDBJ whole genome shotgun (WGS) entry which is preliminary data.</text>
</comment>
<dbReference type="Proteomes" id="UP000463051">
    <property type="component" value="Unassembled WGS sequence"/>
</dbReference>
<name>A0A7X2L0Y8_9BACL</name>
<evidence type="ECO:0000313" key="2">
    <source>
        <dbReference type="Proteomes" id="UP000463051"/>
    </source>
</evidence>
<protein>
    <submittedName>
        <fullName evidence="1">Uncharacterized protein</fullName>
    </submittedName>
</protein>
<reference evidence="1 2" key="1">
    <citation type="submission" date="2019-11" db="EMBL/GenBank/DDBJ databases">
        <title>Paenibacillus monticola sp. nov., a novel PGPR strain isolated from mountain sample in China.</title>
        <authorList>
            <person name="Zhao Q."/>
            <person name="Li H.-P."/>
            <person name="Zhang J.-L."/>
        </authorList>
    </citation>
    <scope>NUCLEOTIDE SEQUENCE [LARGE SCALE GENOMIC DNA]</scope>
    <source>
        <strain evidence="1 2">LC-T2</strain>
    </source>
</reference>
<dbReference type="EMBL" id="WJXB01000002">
    <property type="protein sequence ID" value="MRN52555.1"/>
    <property type="molecule type" value="Genomic_DNA"/>
</dbReference>
<proteinExistence type="predicted"/>
<accession>A0A7X2L0Y8</accession>
<organism evidence="1 2">
    <name type="scientific">Paenibacillus monticola</name>
    <dbReference type="NCBI Taxonomy" id="2666075"/>
    <lineage>
        <taxon>Bacteria</taxon>
        <taxon>Bacillati</taxon>
        <taxon>Bacillota</taxon>
        <taxon>Bacilli</taxon>
        <taxon>Bacillales</taxon>
        <taxon>Paenibacillaceae</taxon>
        <taxon>Paenibacillus</taxon>
    </lineage>
</organism>
<keyword evidence="2" id="KW-1185">Reference proteome</keyword>
<sequence length="73" mass="8617">MRFETDLLVRQHTSYMSQPENAAEARKFETLVDHMFHYFFKVLGMTEAEARAVIDDFESSFSKVPYEVFCLNN</sequence>